<evidence type="ECO:0000256" key="1">
    <source>
        <dbReference type="SAM" id="MobiDB-lite"/>
    </source>
</evidence>
<gene>
    <name evidence="2" type="ORF">GCM10009114_36150</name>
</gene>
<accession>A0ABN1LTD9</accession>
<protein>
    <submittedName>
        <fullName evidence="2">Uncharacterized protein</fullName>
    </submittedName>
</protein>
<comment type="caution">
    <text evidence="2">The sequence shown here is derived from an EMBL/GenBank/DDBJ whole genome shotgun (WGS) entry which is preliminary data.</text>
</comment>
<feature type="compositionally biased region" description="Basic and acidic residues" evidence="1">
    <location>
        <begin position="16"/>
        <end position="27"/>
    </location>
</feature>
<evidence type="ECO:0000313" key="3">
    <source>
        <dbReference type="Proteomes" id="UP001500359"/>
    </source>
</evidence>
<proteinExistence type="predicted"/>
<keyword evidence="3" id="KW-1185">Reference proteome</keyword>
<dbReference type="Proteomes" id="UP001500359">
    <property type="component" value="Unassembled WGS sequence"/>
</dbReference>
<reference evidence="2 3" key="1">
    <citation type="journal article" date="2019" name="Int. J. Syst. Evol. Microbiol.">
        <title>The Global Catalogue of Microorganisms (GCM) 10K type strain sequencing project: providing services to taxonomists for standard genome sequencing and annotation.</title>
        <authorList>
            <consortium name="The Broad Institute Genomics Platform"/>
            <consortium name="The Broad Institute Genome Sequencing Center for Infectious Disease"/>
            <person name="Wu L."/>
            <person name="Ma J."/>
        </authorList>
    </citation>
    <scope>NUCLEOTIDE SEQUENCE [LARGE SCALE GENOMIC DNA]</scope>
    <source>
        <strain evidence="2 3">JCM 15896</strain>
    </source>
</reference>
<sequence>MSINPDSTEAPIPHNFSKEGDVLKSDIDSLPVKEPTPKTKIIEAITMLNQKPKDKSDWVTSKK</sequence>
<evidence type="ECO:0000313" key="2">
    <source>
        <dbReference type="EMBL" id="GAA0860136.1"/>
    </source>
</evidence>
<name>A0ABN1LTD9_9ALTE</name>
<organism evidence="2 3">
    <name type="scientific">Aliiglaciecola litoralis</name>
    <dbReference type="NCBI Taxonomy" id="582857"/>
    <lineage>
        <taxon>Bacteria</taxon>
        <taxon>Pseudomonadati</taxon>
        <taxon>Pseudomonadota</taxon>
        <taxon>Gammaproteobacteria</taxon>
        <taxon>Alteromonadales</taxon>
        <taxon>Alteromonadaceae</taxon>
        <taxon>Aliiglaciecola</taxon>
    </lineage>
</organism>
<feature type="region of interest" description="Disordered" evidence="1">
    <location>
        <begin position="1"/>
        <end position="34"/>
    </location>
</feature>
<dbReference type="EMBL" id="BAAAFD010000019">
    <property type="protein sequence ID" value="GAA0860136.1"/>
    <property type="molecule type" value="Genomic_DNA"/>
</dbReference>